<sequence length="64" mass="6985">MIGFSRSVLSQVRKLLFSQASLRLRSMAAVRRAPSGAPVMLGYWSTNLRTAATYCLVASACQPH</sequence>
<evidence type="ECO:0000313" key="2">
    <source>
        <dbReference type="Proteomes" id="UP000306272"/>
    </source>
</evidence>
<dbReference type="Proteomes" id="UP000306272">
    <property type="component" value="Unassembled WGS sequence"/>
</dbReference>
<keyword evidence="2" id="KW-1185">Reference proteome</keyword>
<reference evidence="1" key="1">
    <citation type="submission" date="2019-06" db="EMBL/GenBank/DDBJ databases">
        <title>Pseudomonas-derived Butenolides : (Bio)synthesis of Styrolides.</title>
        <authorList>
            <person name="Klapper M."/>
            <person name="Chowdhury S."/>
            <person name="Stallforth P."/>
        </authorList>
    </citation>
    <scope>NUCLEOTIDE SEQUENCE [LARGE SCALE GENOMIC DNA]</scope>
    <source>
        <strain evidence="1">EC-S101</strain>
    </source>
</reference>
<gene>
    <name evidence="1" type="ORF">FHG55_28115</name>
</gene>
<comment type="caution">
    <text evidence="1">The sequence shown here is derived from an EMBL/GenBank/DDBJ whole genome shotgun (WGS) entry which is preliminary data.</text>
</comment>
<dbReference type="EMBL" id="VDDB01000025">
    <property type="protein sequence ID" value="TNB90630.1"/>
    <property type="molecule type" value="Genomic_DNA"/>
</dbReference>
<evidence type="ECO:0000313" key="1">
    <source>
        <dbReference type="EMBL" id="TNB90630.1"/>
    </source>
</evidence>
<proteinExistence type="predicted"/>
<organism evidence="1 2">
    <name type="scientific">Pseudomonas jessenii</name>
    <dbReference type="NCBI Taxonomy" id="77298"/>
    <lineage>
        <taxon>Bacteria</taxon>
        <taxon>Pseudomonadati</taxon>
        <taxon>Pseudomonadota</taxon>
        <taxon>Gammaproteobacteria</taxon>
        <taxon>Pseudomonadales</taxon>
        <taxon>Pseudomonadaceae</taxon>
        <taxon>Pseudomonas</taxon>
    </lineage>
</organism>
<accession>A0A5C4KQ09</accession>
<name>A0A5C4KQ09_PSEJE</name>
<dbReference type="AlphaFoldDB" id="A0A5C4KQ09"/>
<protein>
    <submittedName>
        <fullName evidence="1">Uncharacterized protein</fullName>
    </submittedName>
</protein>